<dbReference type="EMBL" id="FNAY01000007">
    <property type="protein sequence ID" value="SDF15631.1"/>
    <property type="molecule type" value="Genomic_DNA"/>
</dbReference>
<keyword evidence="1" id="KW-0732">Signal</keyword>
<feature type="signal peptide" evidence="1">
    <location>
        <begin position="1"/>
        <end position="20"/>
    </location>
</feature>
<protein>
    <submittedName>
        <fullName evidence="2">Uncharacterized protein</fullName>
    </submittedName>
</protein>
<dbReference type="AlphaFoldDB" id="A0A1G7ISI4"/>
<proteinExistence type="predicted"/>
<dbReference type="OrthoDB" id="8527335at2"/>
<reference evidence="2 3" key="1">
    <citation type="submission" date="2016-10" db="EMBL/GenBank/DDBJ databases">
        <authorList>
            <person name="de Groot N.N."/>
        </authorList>
    </citation>
    <scope>NUCLEOTIDE SEQUENCE [LARGE SCALE GENOMIC DNA]</scope>
    <source>
        <strain evidence="3">DSM 938 / 37b4</strain>
    </source>
</reference>
<sequence length="109" mass="11419">MSLRPATPVLAAFGALLALAGGEAAHAVLTAPREAARLQAEARLVRDLGLTDLALFTEARYTRHPSLADLATAFQDNPLSFDHFPSGGLIAPPEHFGPTALSFSAGDLR</sequence>
<accession>A0A1G7ISI4</accession>
<evidence type="ECO:0000313" key="3">
    <source>
        <dbReference type="Proteomes" id="UP000183812"/>
    </source>
</evidence>
<dbReference type="Proteomes" id="UP000183812">
    <property type="component" value="Unassembled WGS sequence"/>
</dbReference>
<organism evidence="2 3">
    <name type="scientific">Rhodobacter capsulatus</name>
    <name type="common">Rhodopseudomonas capsulata</name>
    <dbReference type="NCBI Taxonomy" id="1061"/>
    <lineage>
        <taxon>Bacteria</taxon>
        <taxon>Pseudomonadati</taxon>
        <taxon>Pseudomonadota</taxon>
        <taxon>Alphaproteobacteria</taxon>
        <taxon>Rhodobacterales</taxon>
        <taxon>Rhodobacter group</taxon>
        <taxon>Rhodobacter</taxon>
    </lineage>
</organism>
<name>A0A1G7ISI4_RHOCA</name>
<gene>
    <name evidence="2" type="ORF">SAMN04244550_01780</name>
</gene>
<evidence type="ECO:0000256" key="1">
    <source>
        <dbReference type="SAM" id="SignalP"/>
    </source>
</evidence>
<evidence type="ECO:0000313" key="2">
    <source>
        <dbReference type="EMBL" id="SDF15631.1"/>
    </source>
</evidence>
<dbReference type="RefSeq" id="WP_074553704.1">
    <property type="nucleotide sequence ID" value="NZ_CP119563.1"/>
</dbReference>
<feature type="chain" id="PRO_5010307015" evidence="1">
    <location>
        <begin position="21"/>
        <end position="109"/>
    </location>
</feature>